<comment type="similarity">
    <text evidence="2">Belongs to the plexin family.</text>
</comment>
<dbReference type="InterPro" id="IPR015943">
    <property type="entry name" value="WD40/YVTN_repeat-like_dom_sf"/>
</dbReference>
<dbReference type="InterPro" id="IPR013548">
    <property type="entry name" value="Plexin_cytoplasmic_RasGAP_dom"/>
</dbReference>
<dbReference type="GO" id="GO:0002116">
    <property type="term" value="C:semaphorin receptor complex"/>
    <property type="evidence" value="ECO:0007669"/>
    <property type="project" value="TreeGrafter"/>
</dbReference>
<dbReference type="GO" id="GO:0030334">
    <property type="term" value="P:regulation of cell migration"/>
    <property type="evidence" value="ECO:0007669"/>
    <property type="project" value="TreeGrafter"/>
</dbReference>
<dbReference type="InterPro" id="IPR041362">
    <property type="entry name" value="TIG2_plexin"/>
</dbReference>
<feature type="transmembrane region" description="Helical" evidence="17">
    <location>
        <begin position="1425"/>
        <end position="1446"/>
    </location>
</feature>
<proteinExistence type="inferred from homology"/>
<dbReference type="InterPro" id="IPR002909">
    <property type="entry name" value="IPT_dom"/>
</dbReference>
<feature type="coiled-coil region" evidence="15">
    <location>
        <begin position="1450"/>
        <end position="1477"/>
    </location>
</feature>
<reference evidence="19 20" key="1">
    <citation type="submission" date="2015-01" db="EMBL/GenBank/DDBJ databases">
        <title>Evolution of Trichinella species and genotypes.</title>
        <authorList>
            <person name="Korhonen P.K."/>
            <person name="Edoardo P."/>
            <person name="Giuseppe L.R."/>
            <person name="Gasser R.B."/>
        </authorList>
    </citation>
    <scope>NUCLEOTIDE SEQUENCE [LARGE SCALE GENOMIC DNA]</scope>
    <source>
        <strain evidence="19">ISS3</strain>
    </source>
</reference>
<dbReference type="InterPro" id="IPR014756">
    <property type="entry name" value="Ig_E-set"/>
</dbReference>
<dbReference type="Pfam" id="PF08337">
    <property type="entry name" value="Plexin_cytopl"/>
    <property type="match status" value="1"/>
</dbReference>
<dbReference type="Gene3D" id="2.60.40.10">
    <property type="entry name" value="Immunoglobulins"/>
    <property type="match status" value="4"/>
</dbReference>
<dbReference type="PANTHER" id="PTHR22625:SF70">
    <property type="entry name" value="PLEXIN A, ISOFORM A"/>
    <property type="match status" value="1"/>
</dbReference>
<dbReference type="Pfam" id="PF01403">
    <property type="entry name" value="Sema"/>
    <property type="match status" value="1"/>
</dbReference>
<dbReference type="GO" id="GO:0005886">
    <property type="term" value="C:plasma membrane"/>
    <property type="evidence" value="ECO:0007669"/>
    <property type="project" value="UniProtKB-SubCell"/>
</dbReference>
<dbReference type="GO" id="GO:0017154">
    <property type="term" value="F:semaphorin receptor activity"/>
    <property type="evidence" value="ECO:0007669"/>
    <property type="project" value="InterPro"/>
</dbReference>
<evidence type="ECO:0000259" key="18">
    <source>
        <dbReference type="PROSITE" id="PS51004"/>
    </source>
</evidence>
<keyword evidence="5 17" id="KW-0812">Transmembrane</keyword>
<dbReference type="SMART" id="SM00429">
    <property type="entry name" value="IPT"/>
    <property type="match status" value="3"/>
</dbReference>
<evidence type="ECO:0000256" key="10">
    <source>
        <dbReference type="ARBA" id="ARBA00023136"/>
    </source>
</evidence>
<dbReference type="InterPro" id="IPR041019">
    <property type="entry name" value="TIG1_plexin"/>
</dbReference>
<evidence type="ECO:0000256" key="16">
    <source>
        <dbReference type="SAM" id="MobiDB-lite"/>
    </source>
</evidence>
<dbReference type="EMBL" id="JYDH01000058">
    <property type="protein sequence ID" value="KRY35091.1"/>
    <property type="molecule type" value="Genomic_DNA"/>
</dbReference>
<comment type="caution">
    <text evidence="19">The sequence shown here is derived from an EMBL/GenBank/DDBJ whole genome shotgun (WGS) entry which is preliminary data.</text>
</comment>
<name>A0A0V1BEJ0_TRISP</name>
<gene>
    <name evidence="19" type="primary">PLXNA4</name>
    <name evidence="19" type="ORF">T01_15577</name>
</gene>
<dbReference type="InterPro" id="IPR046800">
    <property type="entry name" value="Plexin_RBD"/>
</dbReference>
<dbReference type="GO" id="GO:0120025">
    <property type="term" value="C:plasma membrane bounded cell projection"/>
    <property type="evidence" value="ECO:0007669"/>
    <property type="project" value="UniProtKB-ARBA"/>
</dbReference>
<evidence type="ECO:0000256" key="7">
    <source>
        <dbReference type="ARBA" id="ARBA00022737"/>
    </source>
</evidence>
<dbReference type="STRING" id="6334.A0A0V1BEJ0"/>
<keyword evidence="13" id="KW-0325">Glycoprotein</keyword>
<keyword evidence="10 17" id="KW-0472">Membrane</keyword>
<evidence type="ECO:0000256" key="5">
    <source>
        <dbReference type="ARBA" id="ARBA00022692"/>
    </source>
</evidence>
<evidence type="ECO:0000256" key="12">
    <source>
        <dbReference type="ARBA" id="ARBA00023170"/>
    </source>
</evidence>
<dbReference type="Pfam" id="PF01833">
    <property type="entry name" value="TIG"/>
    <property type="match status" value="2"/>
</dbReference>
<dbReference type="CDD" id="cd01180">
    <property type="entry name" value="IPT_plexin_repeat1"/>
    <property type="match status" value="1"/>
</dbReference>
<evidence type="ECO:0000256" key="2">
    <source>
        <dbReference type="ARBA" id="ARBA00010297"/>
    </source>
</evidence>
<organism evidence="19 20">
    <name type="scientific">Trichinella spiralis</name>
    <name type="common">Trichina worm</name>
    <dbReference type="NCBI Taxonomy" id="6334"/>
    <lineage>
        <taxon>Eukaryota</taxon>
        <taxon>Metazoa</taxon>
        <taxon>Ecdysozoa</taxon>
        <taxon>Nematoda</taxon>
        <taxon>Enoplea</taxon>
        <taxon>Dorylaimia</taxon>
        <taxon>Trichinellida</taxon>
        <taxon>Trichinellidae</taxon>
        <taxon>Trichinella</taxon>
    </lineage>
</organism>
<dbReference type="Gene3D" id="3.10.20.90">
    <property type="entry name" value="Phosphatidylinositol 3-kinase Catalytic Subunit, Chain A, domain 1"/>
    <property type="match status" value="1"/>
</dbReference>
<keyword evidence="6" id="KW-0732">Signal</keyword>
<dbReference type="PANTHER" id="PTHR22625">
    <property type="entry name" value="PLEXIN"/>
    <property type="match status" value="1"/>
</dbReference>
<dbReference type="Proteomes" id="UP000054776">
    <property type="component" value="Unassembled WGS sequence"/>
</dbReference>
<evidence type="ECO:0000256" key="1">
    <source>
        <dbReference type="ARBA" id="ARBA00004251"/>
    </source>
</evidence>
<keyword evidence="7" id="KW-0677">Repeat</keyword>
<evidence type="ECO:0000256" key="6">
    <source>
        <dbReference type="ARBA" id="ARBA00022729"/>
    </source>
</evidence>
<keyword evidence="12" id="KW-0675">Receptor</keyword>
<dbReference type="InterPro" id="IPR013783">
    <property type="entry name" value="Ig-like_fold"/>
</dbReference>
<keyword evidence="3" id="KW-0217">Developmental protein</keyword>
<evidence type="ECO:0000256" key="15">
    <source>
        <dbReference type="SAM" id="Coils"/>
    </source>
</evidence>
<evidence type="ECO:0000313" key="19">
    <source>
        <dbReference type="EMBL" id="KRY35091.1"/>
    </source>
</evidence>
<evidence type="ECO:0000256" key="13">
    <source>
        <dbReference type="ARBA" id="ARBA00023180"/>
    </source>
</evidence>
<dbReference type="GO" id="GO:0009653">
    <property type="term" value="P:anatomical structure morphogenesis"/>
    <property type="evidence" value="ECO:0007669"/>
    <property type="project" value="UniProtKB-ARBA"/>
</dbReference>
<dbReference type="InterPro" id="IPR002165">
    <property type="entry name" value="Plexin_repeat"/>
</dbReference>
<dbReference type="SUPFAM" id="SSF101912">
    <property type="entry name" value="Sema domain"/>
    <property type="match status" value="1"/>
</dbReference>
<dbReference type="eggNOG" id="KOG3610">
    <property type="taxonomic scope" value="Eukaryota"/>
</dbReference>
<dbReference type="InterPro" id="IPR008936">
    <property type="entry name" value="Rho_GTPase_activation_prot"/>
</dbReference>
<dbReference type="SMART" id="SM00630">
    <property type="entry name" value="Sema"/>
    <property type="match status" value="1"/>
</dbReference>
<dbReference type="Pfam" id="PF18020">
    <property type="entry name" value="TIG_2"/>
    <property type="match status" value="1"/>
</dbReference>
<feature type="transmembrane region" description="Helical" evidence="17">
    <location>
        <begin position="1628"/>
        <end position="1646"/>
    </location>
</feature>
<evidence type="ECO:0000313" key="20">
    <source>
        <dbReference type="Proteomes" id="UP000054776"/>
    </source>
</evidence>
<evidence type="ECO:0000256" key="3">
    <source>
        <dbReference type="ARBA" id="ARBA00022473"/>
    </source>
</evidence>
<keyword evidence="11" id="KW-1015">Disulfide bond</keyword>
<evidence type="ECO:0000256" key="4">
    <source>
        <dbReference type="ARBA" id="ARBA00022475"/>
    </source>
</evidence>
<keyword evidence="8" id="KW-0524">Neurogenesis</keyword>
<keyword evidence="20" id="KW-1185">Reference proteome</keyword>
<evidence type="ECO:0000256" key="11">
    <source>
        <dbReference type="ARBA" id="ARBA00023157"/>
    </source>
</evidence>
<keyword evidence="15" id="KW-0175">Coiled coil</keyword>
<feature type="region of interest" description="Disordered" evidence="16">
    <location>
        <begin position="1324"/>
        <end position="1349"/>
    </location>
</feature>
<dbReference type="Gene3D" id="2.130.10.10">
    <property type="entry name" value="YVTN repeat-like/Quinoprotein amine dehydrogenase"/>
    <property type="match status" value="1"/>
</dbReference>
<dbReference type="SUPFAM" id="SSF103575">
    <property type="entry name" value="Plexin repeat"/>
    <property type="match status" value="1"/>
</dbReference>
<dbReference type="InParanoid" id="A0A0V1BEJ0"/>
<dbReference type="InterPro" id="IPR036352">
    <property type="entry name" value="Semap_dom_sf"/>
</dbReference>
<comment type="subcellular location">
    <subcellularLocation>
        <location evidence="1">Cell membrane</location>
        <topology evidence="1">Single-pass type I membrane protein</topology>
    </subcellularLocation>
</comment>
<evidence type="ECO:0000256" key="9">
    <source>
        <dbReference type="ARBA" id="ARBA00022989"/>
    </source>
</evidence>
<dbReference type="OrthoDB" id="125363at2759"/>
<dbReference type="CDD" id="cd11236">
    <property type="entry name" value="Sema_plexin_like"/>
    <property type="match status" value="1"/>
</dbReference>
<keyword evidence="9 17" id="KW-1133">Transmembrane helix</keyword>
<dbReference type="Gene3D" id="1.10.506.10">
    <property type="entry name" value="GTPase Activation - p120gap, domain 1"/>
    <property type="match status" value="2"/>
</dbReference>
<dbReference type="InterPro" id="IPR001627">
    <property type="entry name" value="Semap_dom"/>
</dbReference>
<evidence type="ECO:0000256" key="14">
    <source>
        <dbReference type="PROSITE-ProRule" id="PRU00352"/>
    </source>
</evidence>
<dbReference type="InterPro" id="IPR031148">
    <property type="entry name" value="Plexin"/>
</dbReference>
<evidence type="ECO:0000256" key="8">
    <source>
        <dbReference type="ARBA" id="ARBA00022902"/>
    </source>
</evidence>
<feature type="domain" description="Sema" evidence="18">
    <location>
        <begin position="140"/>
        <end position="611"/>
    </location>
</feature>
<dbReference type="Pfam" id="PF17960">
    <property type="entry name" value="TIG_plexin"/>
    <property type="match status" value="1"/>
</dbReference>
<dbReference type="GO" id="GO:0007399">
    <property type="term" value="P:nervous system development"/>
    <property type="evidence" value="ECO:0007669"/>
    <property type="project" value="UniProtKB-KW"/>
</dbReference>
<evidence type="ECO:0000256" key="17">
    <source>
        <dbReference type="SAM" id="Phobius"/>
    </source>
</evidence>
<dbReference type="FunFam" id="2.60.40.10:FF:000728">
    <property type="entry name" value="Plexin D1"/>
    <property type="match status" value="1"/>
</dbReference>
<dbReference type="FunCoup" id="A0A0V1BEJ0">
    <property type="interactions" value="559"/>
</dbReference>
<feature type="region of interest" description="Disordered" evidence="16">
    <location>
        <begin position="2166"/>
        <end position="2187"/>
    </location>
</feature>
<dbReference type="Pfam" id="PF20170">
    <property type="entry name" value="Plexin_RBD"/>
    <property type="match status" value="1"/>
</dbReference>
<dbReference type="PROSITE" id="PS51004">
    <property type="entry name" value="SEMA"/>
    <property type="match status" value="1"/>
</dbReference>
<dbReference type="SUPFAM" id="SSF81296">
    <property type="entry name" value="E set domains"/>
    <property type="match status" value="2"/>
</dbReference>
<sequence>MVKSDGVERKRRVGGRGFVRGSLLWLVTATSFGSIGGSESGSSTGLDHYYNSLGLVRDFTRLRYGNQGGHCPSELTKRNLNDHQLDRRQQFPNQLNRDRRECLSAWHGADGGGFVGTGPVGRRSLLWAMHRQFIKFFTIPQTVHFNGCGTQSSSQTEDDGFFLVEVVERLYTGRVYVAGVNRLYQLNSNLLLQSQVETGPARDGTICTDDPACDPRTRLSDNYNKALAIYHKQTKLIVCSSLYDGHCRLRNLYNISVVDDRVVDQNVVSGDLTASAVLFVNKGPNDEDVLYVGRTGKHGNSDRLTAVKTLSLNPDQLFNSVYKGVSSESSLVYYTDLEMHRVDYIYGFGSGNFSYFVTKQPKLPGGRTPYISKLVRLCNRDPHYYSYTEVPLECIDDNNGGVHYNLVQSAYLGKAGFDLARDLNINTEDDVLYVIFVRGVNEPVRAQMSRQSALCVYSMKAVEQRFLDNVQLCAQGVSMCGLAHQQRPCISTHYSMSALLCNNEVNHPLDGSLPVHQKPAFTTDDSRLTAVASTTTHMYTVLFLGTEDGQLKKVPKRLNPHPVVVETATSAYQYDTFRVESGWPILPSIDFDMSNQFLYVLTNRSLSKVRVHECIRHERCQQCLNARDPYCGWCSLENKCSTQEDCKSSHWLPYKDSKCTSLTKVVPDKIQITTAKFLELTVQNFPAVSGQLSCVFTIGTKKLITGASGPIDQAISCPTPQTNLLPPIPRDQHELKALLSIQVDDGPDFAAINFTFYDCSNYRSCHDCVNSDFGCDWCAESAQCTASAAEQCRGQLLVNGMMSKTTTGRRRGAALFCPHIVAQDQRTILVPSGTVTAVTVRAKEFTCEFSIGNAVHRRPASRLGDLIQCDQMEFSYFDPEPNVTAGFSVTWAPGKALDNVHNIGVVMYKCERLASNCGLCLHLPASYGCGWCTAGQQQSCTINSKCDVGGSGSQRRWLHHRDTCPNPTIVKFWPTAGPVDGGTRLTIEGVNLGRDYSEIENAVRIKNVVCTPIAELYEPSTRIVCVTGPAKHRKTQSGPVVVKIRDVMDYVAVSDQDFRYVVAEIGGFTPTSGPQSGGTVLTIRGNHLNAGSRITATVGGVPCHVLSLEPRRALCRTGASSLAGRTGGVEMRFDNAVATYASQQFTFEEDPAVLVVSPQRSIVSGGVEVDVRGERFHLVQRMTMHFTLQDRQTSRSECTILTADQALCRTPALGPLIDQHLYPQPDRPLLVDYGFSMDGVDSANNLSSKSGFRPFSVYPDPEFELFQSSTGGTTGTTLPVKYFKNDYLTINGNNIDLAVNERDVRIYVGAELCNLTALASRAVTCKPPDKQPPSALGQQQQQQQFHRPASTVVGNQQLSSLETHLGSTSSTSTSMLANQRAAVVATLPEVVVSVGGRNYTIGYLSYDDPSSSETALFGSWPAKTVATVAAVLALFVGVVLVLLLLYRRKSTKQRRQMRSLKEQIDAIELKVANECKEAFAELQTDIATEWTADTTTKAGIPFLPYKDYVLQVLFPNSTGQASSFLRLEPDLAPRSDRRSRGAVEKGLLQFNQLLMNKTFLLTLVRVLESNKYFLSKDRVYVGSLLMVILHERMDYCTDILKTLLAALIERTVRSRHQPKILFRRSESVAERMLAAWFTFLMHKYLLDCAGQPLFTLYWAIKQQVEKGPQDATTFDARYSLSEEKLIRQTVDFHPLVVYVSNGFDSSPASSSSSAAAAAMAAATSATATGSSEVAVRVLDCDTITQVKEKCLDAIYRTTPYSRRPSALELDLEWRTGVSGRLVLQDLDVTTKPEPGGWKRLNTLAHYKVPNNASLALVAKQSSMYNLSLLSERSDKSSTFSLKNSPTLARAFSPGKESSSDSGYKIYHLVKPHHHYYHHHHHPHHQADIGGVERVGGKMVSEIYLTRLLTTKGTLQKFVEDLFEAIFSTAHRGNTLPLCIKYMYDFMDDQAAQHGIMDPEVVHTWKSNSLPLRFWVNLIKNPHFVFDIPRPAKIEGCLSVVAQTLMDSCSTQDPQLTKDSPSSKLLFARDIHSYREWVERYYMDVRDLPVISDQDMNAFLVEESRQQLTEFNVLGALQELYKYVNQYKEQLLAALEEDEFSRRNRLPAKFVQMQRIFDGEEQHHSMQQQQSTTALAAGSNMINTSNSNPYPANPYIVSPSTLKVINPSSTSASSSNQHAGDNSVNNNTSNNNNIFLYDSFFLKNTELNLITTATSHSHWRSIFSCVLLKKSSNLCLPLFGDIDV</sequence>
<dbReference type="InterPro" id="IPR016201">
    <property type="entry name" value="PSI"/>
</dbReference>
<dbReference type="SUPFAM" id="SSF48350">
    <property type="entry name" value="GTPase activation domain, GAP"/>
    <property type="match status" value="1"/>
</dbReference>
<dbReference type="Pfam" id="PF01437">
    <property type="entry name" value="PSI"/>
    <property type="match status" value="2"/>
</dbReference>
<comment type="caution">
    <text evidence="14">Lacks conserved residue(s) required for the propagation of feature annotation.</text>
</comment>
<protein>
    <submittedName>
        <fullName evidence="19">Plexin-A4</fullName>
    </submittedName>
</protein>
<dbReference type="FunFam" id="1.10.506.10:FF:000005">
    <property type="entry name" value="Plexin A1"/>
    <property type="match status" value="1"/>
</dbReference>
<accession>A0A0V1BEJ0</accession>
<dbReference type="SMART" id="SM00423">
    <property type="entry name" value="PSI"/>
    <property type="match status" value="3"/>
</dbReference>
<keyword evidence="4" id="KW-1003">Cell membrane</keyword>